<dbReference type="SMART" id="SM00642">
    <property type="entry name" value="Aamy"/>
    <property type="match status" value="1"/>
</dbReference>
<organism evidence="2 3">
    <name type="scientific">Pollutimonas subterranea</name>
    <dbReference type="NCBI Taxonomy" id="2045210"/>
    <lineage>
        <taxon>Bacteria</taxon>
        <taxon>Pseudomonadati</taxon>
        <taxon>Pseudomonadota</taxon>
        <taxon>Betaproteobacteria</taxon>
        <taxon>Burkholderiales</taxon>
        <taxon>Alcaligenaceae</taxon>
        <taxon>Pollutimonas</taxon>
    </lineage>
</organism>
<dbReference type="RefSeq" id="WP_102074436.1">
    <property type="nucleotide sequence ID" value="NZ_PDNW01000011.1"/>
</dbReference>
<dbReference type="SUPFAM" id="SSF51445">
    <property type="entry name" value="(Trans)glycosidases"/>
    <property type="match status" value="1"/>
</dbReference>
<dbReference type="NCBIfam" id="TIGR02401">
    <property type="entry name" value="trehalose_TreY"/>
    <property type="match status" value="1"/>
</dbReference>
<dbReference type="PANTHER" id="PTHR10357">
    <property type="entry name" value="ALPHA-AMYLASE FAMILY MEMBER"/>
    <property type="match status" value="1"/>
</dbReference>
<comment type="caution">
    <text evidence="2">The sequence shown here is derived from an EMBL/GenBank/DDBJ whole genome shotgun (WGS) entry which is preliminary data.</text>
</comment>
<dbReference type="CDD" id="cd11336">
    <property type="entry name" value="AmyAc_MTSase"/>
    <property type="match status" value="1"/>
</dbReference>
<protein>
    <submittedName>
        <fullName evidence="2">Malto-oligosyltrehalose synthase</fullName>
    </submittedName>
</protein>
<dbReference type="OrthoDB" id="9761577at2"/>
<proteinExistence type="predicted"/>
<feature type="domain" description="Glycosyl hydrolase family 13 catalytic" evidence="1">
    <location>
        <begin position="15"/>
        <end position="451"/>
    </location>
</feature>
<dbReference type="GO" id="GO:0005992">
    <property type="term" value="P:trehalose biosynthetic process"/>
    <property type="evidence" value="ECO:0007669"/>
    <property type="project" value="TreeGrafter"/>
</dbReference>
<dbReference type="InterPro" id="IPR017853">
    <property type="entry name" value="GH"/>
</dbReference>
<gene>
    <name evidence="2" type="primary">treY</name>
    <name evidence="2" type="ORF">CR159_13210</name>
</gene>
<dbReference type="PANTHER" id="PTHR10357:SF216">
    <property type="entry name" value="MALTOOLIGOSYL TREHALOSE SYNTHASE-RELATED"/>
    <property type="match status" value="1"/>
</dbReference>
<name>A0A2N4U2L9_9BURK</name>
<dbReference type="InterPro" id="IPR006047">
    <property type="entry name" value="GH13_cat_dom"/>
</dbReference>
<dbReference type="Pfam" id="PF00128">
    <property type="entry name" value="Alpha-amylase"/>
    <property type="match status" value="1"/>
</dbReference>
<sequence>MLRATTRLQLHAGFTLNDAREQVPYYAALGISHLYTSPVSRARPGSMHGYDVVDHSMVSPELGGIEALESLLACLREHSMGLVLDIVPNHMAVHPDNAWWWDVLKHGEQSRHASWLDIDWHPADASMDGKVLAPFLPESYGHALMSGAICLAFDAAAGSYHIDVNGTPYPLAPGSLSVGDTDPQEVLALYDSSQSQGQQRLHELLERQHYRLAWWRCAPDSINWRRFFEISELIGVSVEKQEVFDAVHALPLRLYEQGLIDGLRIDHVDGLADPIAYCRQLYHALEQRVASRPGPLSQDKPWLVVEKILAEGETLDDRWEVDGTSGYDFMDQAAAVLHDPAGEPLLTGHWASVAQDARPLRDFVLDARRLMLRRHFVAERKGLVRALSRLAQASVYTRDWTADAIARVLDDLLVAFPIYRSYAQTSGRNETDAEYLARTMRSVSAGLGPASKAEHALLEVLDVWLGASPVASAEGADANVHDLQAEAIRRFQQLTPPLAAKSLEDTTFYRYGRLISRNEVGSDPSVLGISPETFHQRNLDRAARLPRSLLATATHDHKRGEDVRARLAVLSEMPEQWAQASQRWLQAAEQIDAAANPVQRTERYMLFQTLVGAWPLELAADDRRGMQLFADRVVQWQIKALREAKLNSGWFEPNIGYEERSADFIHNLMAGRSNLQLLRDIEQFAARIAPAGAVNSLAQTVLRLCSPGVPDLYQGTEFWDFSLVDPDNRREVDYPARQLALDALDTGTGFPALIQNWKNGHLKQAVVARLLQLRREHASHFAHGDYFGLPVLGSQSNRVLAFLRAWEDRDVFVVVPRLSAAWIGRGTNDGVPLIDTSSWEDTCVILPRRYIGVTLRDVFSGTSLQCTPDGVLRLADLFADQPLAVLLPDQG</sequence>
<evidence type="ECO:0000313" key="3">
    <source>
        <dbReference type="Proteomes" id="UP000234190"/>
    </source>
</evidence>
<dbReference type="EMBL" id="PDNW01000011">
    <property type="protein sequence ID" value="PLC49266.1"/>
    <property type="molecule type" value="Genomic_DNA"/>
</dbReference>
<dbReference type="InterPro" id="IPR012767">
    <property type="entry name" value="Trehalose_TreY"/>
</dbReference>
<dbReference type="Gene3D" id="3.30.1590.10">
    <property type="entry name" value="Maltooligosyl trehalose synthase, domain 2"/>
    <property type="match status" value="1"/>
</dbReference>
<dbReference type="GO" id="GO:0047470">
    <property type="term" value="F:(1,4)-alpha-D-glucan 1-alpha-D-glucosylmutase activity"/>
    <property type="evidence" value="ECO:0007669"/>
    <property type="project" value="TreeGrafter"/>
</dbReference>
<evidence type="ECO:0000313" key="2">
    <source>
        <dbReference type="EMBL" id="PLC49266.1"/>
    </source>
</evidence>
<dbReference type="Gene3D" id="3.30.750.90">
    <property type="match status" value="1"/>
</dbReference>
<evidence type="ECO:0000259" key="1">
    <source>
        <dbReference type="SMART" id="SM00642"/>
    </source>
</evidence>
<accession>A0A2N4U2L9</accession>
<keyword evidence="3" id="KW-1185">Reference proteome</keyword>
<dbReference type="Proteomes" id="UP000234190">
    <property type="component" value="Unassembled WGS sequence"/>
</dbReference>
<reference evidence="2 3" key="1">
    <citation type="submission" date="2017-10" db="EMBL/GenBank/DDBJ databases">
        <title>Two draft genome sequences of Pusillimonas sp. strains isolated from a nitrate- and radionuclide-contaminated groundwater in Russia.</title>
        <authorList>
            <person name="Grouzdev D.S."/>
            <person name="Tourova T.P."/>
            <person name="Goeva M.A."/>
            <person name="Babich T.L."/>
            <person name="Sokolova D.S."/>
            <person name="Abdullin R."/>
            <person name="Poltaraus A.B."/>
            <person name="Toshchakov S.V."/>
            <person name="Nazina T.N."/>
        </authorList>
    </citation>
    <scope>NUCLEOTIDE SEQUENCE [LARGE SCALE GENOMIC DNA]</scope>
    <source>
        <strain evidence="2 3">JR1/69-3-13</strain>
    </source>
</reference>
<dbReference type="Gene3D" id="3.20.20.80">
    <property type="entry name" value="Glycosidases"/>
    <property type="match status" value="3"/>
</dbReference>
<dbReference type="AlphaFoldDB" id="A0A2N4U2L9"/>
<dbReference type="GO" id="GO:0030980">
    <property type="term" value="P:alpha-glucan catabolic process"/>
    <property type="evidence" value="ECO:0007669"/>
    <property type="project" value="TreeGrafter"/>
</dbReference>